<feature type="compositionally biased region" description="Polar residues" evidence="1">
    <location>
        <begin position="1"/>
        <end position="10"/>
    </location>
</feature>
<dbReference type="Proteomes" id="UP000076761">
    <property type="component" value="Unassembled WGS sequence"/>
</dbReference>
<proteinExistence type="predicted"/>
<sequence length="269" mass="27964">MEAPPSQASQVAFDKCKAPSGEVGNGKRTLKKLKLSLQNPLSGLSPSIMMPAGVDGITAPSSSIVLPAVPVVAAPAPPLSPAWVPSPVPDDVDTSAVETISDTAMTGTKGSMDNMGGNELDPSIDNTSLSNSATTALNDTAVIVDPTINACKASVSAGPEALVSAGPEASTSLGLSAQGGDTGAILNVGCKKRATMAAPMQKLVDLRTARLLFVADHLTEHPNITESQVQWAWMAFLPEQKKVYEDRDKVLPPKLKGWKEKKADKENQG</sequence>
<gene>
    <name evidence="2" type="ORF">NEOLEDRAFT_1151751</name>
</gene>
<name>A0A165NM58_9AGAM</name>
<protein>
    <submittedName>
        <fullName evidence="2">Uncharacterized protein</fullName>
    </submittedName>
</protein>
<feature type="region of interest" description="Disordered" evidence="1">
    <location>
        <begin position="1"/>
        <end position="25"/>
    </location>
</feature>
<evidence type="ECO:0000313" key="2">
    <source>
        <dbReference type="EMBL" id="KZT19834.1"/>
    </source>
</evidence>
<keyword evidence="3" id="KW-1185">Reference proteome</keyword>
<dbReference type="AlphaFoldDB" id="A0A165NM58"/>
<dbReference type="EMBL" id="KV425632">
    <property type="protein sequence ID" value="KZT19834.1"/>
    <property type="molecule type" value="Genomic_DNA"/>
</dbReference>
<evidence type="ECO:0000256" key="1">
    <source>
        <dbReference type="SAM" id="MobiDB-lite"/>
    </source>
</evidence>
<accession>A0A165NM58</accession>
<reference evidence="2 3" key="1">
    <citation type="journal article" date="2016" name="Mol. Biol. Evol.">
        <title>Comparative Genomics of Early-Diverging Mushroom-Forming Fungi Provides Insights into the Origins of Lignocellulose Decay Capabilities.</title>
        <authorList>
            <person name="Nagy L.G."/>
            <person name="Riley R."/>
            <person name="Tritt A."/>
            <person name="Adam C."/>
            <person name="Daum C."/>
            <person name="Floudas D."/>
            <person name="Sun H."/>
            <person name="Yadav J.S."/>
            <person name="Pangilinan J."/>
            <person name="Larsson K.H."/>
            <person name="Matsuura K."/>
            <person name="Barry K."/>
            <person name="Labutti K."/>
            <person name="Kuo R."/>
            <person name="Ohm R.A."/>
            <person name="Bhattacharya S.S."/>
            <person name="Shirouzu T."/>
            <person name="Yoshinaga Y."/>
            <person name="Martin F.M."/>
            <person name="Grigoriev I.V."/>
            <person name="Hibbett D.S."/>
        </authorList>
    </citation>
    <scope>NUCLEOTIDE SEQUENCE [LARGE SCALE GENOMIC DNA]</scope>
    <source>
        <strain evidence="2 3">HHB14362 ss-1</strain>
    </source>
</reference>
<dbReference type="InParanoid" id="A0A165NM58"/>
<organism evidence="2 3">
    <name type="scientific">Neolentinus lepideus HHB14362 ss-1</name>
    <dbReference type="NCBI Taxonomy" id="1314782"/>
    <lineage>
        <taxon>Eukaryota</taxon>
        <taxon>Fungi</taxon>
        <taxon>Dikarya</taxon>
        <taxon>Basidiomycota</taxon>
        <taxon>Agaricomycotina</taxon>
        <taxon>Agaricomycetes</taxon>
        <taxon>Gloeophyllales</taxon>
        <taxon>Gloeophyllaceae</taxon>
        <taxon>Neolentinus</taxon>
    </lineage>
</organism>
<evidence type="ECO:0000313" key="3">
    <source>
        <dbReference type="Proteomes" id="UP000076761"/>
    </source>
</evidence>